<accession>A0A2M7JCK0</accession>
<dbReference type="EMBL" id="PFIC01000142">
    <property type="protein sequence ID" value="PIX17083.1"/>
    <property type="molecule type" value="Genomic_DNA"/>
</dbReference>
<protein>
    <recommendedName>
        <fullName evidence="3">Bacterial Ig-like domain-containing protein</fullName>
    </recommendedName>
</protein>
<comment type="caution">
    <text evidence="1">The sequence shown here is derived from an EMBL/GenBank/DDBJ whole genome shotgun (WGS) entry which is preliminary data.</text>
</comment>
<dbReference type="AlphaFoldDB" id="A0A2M7JCK0"/>
<evidence type="ECO:0000313" key="2">
    <source>
        <dbReference type="Proteomes" id="UP000229297"/>
    </source>
</evidence>
<dbReference type="Proteomes" id="UP000229297">
    <property type="component" value="Unassembled WGS sequence"/>
</dbReference>
<dbReference type="Gene3D" id="2.60.40.1080">
    <property type="match status" value="1"/>
</dbReference>
<sequence>MAVKGYTLGLILFVCLLISGVINAEGALIISPLNATVVAGESITYYATDTDTNTDVTGAATFTTNGGGSFALNVFTGTITGTFVITVSYAGTIATTAVTITPDSPISLSISPLNATTTAGAPVIYSATATDSYNNSWNVTGLAAFTATVVRAKDNHGNYWDVSQLATITTTGGGSFTANNRFFGTTTGTYTIQAVYDGKTATAVVVINHATATILSILPRDMTIMAGSNVIYYATATDAYNNKWAVTTVATFTASGGGSFISQHEFKGTMTGTYIIQMSYEDKIATTTITINHATPTTLNIAPATATIIAGGEGVYYLITAADEYGNPWIVTDTATLTTTGESLTANHFTGTTAGTYIITAEYAQQLAFATTTINHAIATLLSIMPINASLTAGGNVVYYATATDEYGNAWVVTDTATITTTGGGTFVSSPHEFMGTRTGTYTISATYEETQATTTVIINHATATDVYGNAWSVTDVATFTAIGGGVFDNLQEFVGTKTGTYTIRVDYGELFNTTTVTINHATTTILSIIPQNTSIIAGQSTVYYTTATDGHGNTWDATGSSTFTTNGGGAFLFNNVLGIIAGTFTITSKYAGLMATTTLNIQHDIPLSIQISPLNSIIMAGNVIAYHATATDLYNNNWDIPASTATVFSSDDPWGTVTGFLYTAGEVGTWTVTGKHGELTDNATVVVVHGTATAIVIEPATTTVAAGDTVVYSVTARDGMGNTWTVTNATAFGSDDPRGTVTGFLYTAGEVGTWTITGGYAGLAASATVGVVRGTATALIITPADTTIEAIGTMSYTATAMDVKGNTWTVAGSTSFTTTDSWGTMSDNGNIYTAGMVGTWTITGECAGLAGSTTVIVIHGTPTVLVMEPTTIAVAAGDTVKYDITARDIVGNTWMVTGSTTYSTTDPWGTITDNLYTTLKVGDMDSYRRERGFEYQCYGYCETCHSHGIDDRSTGYSYYCWLKCGLLCHSYGYIRQ</sequence>
<name>A0A2M7JCK0_9BACT</name>
<organism evidence="1 2">
    <name type="scientific">Candidatus Desantisbacteria bacterium CG_4_8_14_3_um_filter_40_12</name>
    <dbReference type="NCBI Taxonomy" id="1974545"/>
    <lineage>
        <taxon>Bacteria</taxon>
        <taxon>Candidatus Desantisiibacteriota</taxon>
    </lineage>
</organism>
<gene>
    <name evidence="1" type="ORF">COZ71_05185</name>
</gene>
<reference evidence="2" key="1">
    <citation type="submission" date="2017-09" db="EMBL/GenBank/DDBJ databases">
        <title>Depth-based differentiation of microbial function through sediment-hosted aquifers and enrichment of novel symbionts in the deep terrestrial subsurface.</title>
        <authorList>
            <person name="Probst A.J."/>
            <person name="Ladd B."/>
            <person name="Jarett J.K."/>
            <person name="Geller-Mcgrath D.E."/>
            <person name="Sieber C.M.K."/>
            <person name="Emerson J.B."/>
            <person name="Anantharaman K."/>
            <person name="Thomas B.C."/>
            <person name="Malmstrom R."/>
            <person name="Stieglmeier M."/>
            <person name="Klingl A."/>
            <person name="Woyke T."/>
            <person name="Ryan C.M."/>
            <person name="Banfield J.F."/>
        </authorList>
    </citation>
    <scope>NUCLEOTIDE SEQUENCE [LARGE SCALE GENOMIC DNA]</scope>
</reference>
<evidence type="ECO:0008006" key="3">
    <source>
        <dbReference type="Google" id="ProtNLM"/>
    </source>
</evidence>
<evidence type="ECO:0000313" key="1">
    <source>
        <dbReference type="EMBL" id="PIX17083.1"/>
    </source>
</evidence>
<proteinExistence type="predicted"/>